<keyword evidence="2" id="KW-0560">Oxidoreductase</keyword>
<dbReference type="Pfam" id="PF13561">
    <property type="entry name" value="adh_short_C2"/>
    <property type="match status" value="1"/>
</dbReference>
<evidence type="ECO:0000256" key="1">
    <source>
        <dbReference type="ARBA" id="ARBA00006484"/>
    </source>
</evidence>
<comment type="similarity">
    <text evidence="1">Belongs to the short-chain dehydrogenases/reductases (SDR) family.</text>
</comment>
<dbReference type="PANTHER" id="PTHR24321:SF15">
    <property type="entry name" value="OXIDOREDUCTASE UCPA"/>
    <property type="match status" value="1"/>
</dbReference>
<dbReference type="Proteomes" id="UP000190092">
    <property type="component" value="Unassembled WGS sequence"/>
</dbReference>
<dbReference type="PRINTS" id="PR00081">
    <property type="entry name" value="GDHRDH"/>
</dbReference>
<sequence>MTTSTLSGKTAIVTGGASGIGAACSETLAGAGAAVLITDIDDRLGKETVERIAKAGGKAHYLHHDVRDEGTWSGVIAEAEKRFGRLDIMVANAGIGIMAPIATMTLADWQRQQAINLDGVFLSIKHAIPALKKVGGGSIVLMSSVAGLRGAPGLAAYSATKGGVRLLAKSVALEHAADNIRCNSVHPGIIATPIWEKIPTGAEGNRRNAPIDPRERAAVAVPLVRVGEAQDIANGVLFLCTDAASYITGQELVIDGGLTAGGKASRRD</sequence>
<name>A0A1T4NEJ4_9HYPH</name>
<dbReference type="PRINTS" id="PR00080">
    <property type="entry name" value="SDRFAMILY"/>
</dbReference>
<dbReference type="NCBIfam" id="NF005559">
    <property type="entry name" value="PRK07231.1"/>
    <property type="match status" value="1"/>
</dbReference>
<dbReference type="AlphaFoldDB" id="A0A1T4NEJ4"/>
<dbReference type="InterPro" id="IPR002347">
    <property type="entry name" value="SDR_fam"/>
</dbReference>
<evidence type="ECO:0000313" key="4">
    <source>
        <dbReference type="Proteomes" id="UP000190092"/>
    </source>
</evidence>
<proteinExistence type="inferred from homology"/>
<accession>A0A1T4NEJ4</accession>
<reference evidence="4" key="1">
    <citation type="submission" date="2017-02" db="EMBL/GenBank/DDBJ databases">
        <authorList>
            <person name="Varghese N."/>
            <person name="Submissions S."/>
        </authorList>
    </citation>
    <scope>NUCLEOTIDE SEQUENCE [LARGE SCALE GENOMIC DNA]</scope>
    <source>
        <strain evidence="4">ATCC 27094</strain>
    </source>
</reference>
<dbReference type="SUPFAM" id="SSF51735">
    <property type="entry name" value="NAD(P)-binding Rossmann-fold domains"/>
    <property type="match status" value="1"/>
</dbReference>
<gene>
    <name evidence="3" type="ORF">SAMN02745126_02253</name>
</gene>
<dbReference type="GO" id="GO:0016491">
    <property type="term" value="F:oxidoreductase activity"/>
    <property type="evidence" value="ECO:0007669"/>
    <property type="project" value="UniProtKB-KW"/>
</dbReference>
<protein>
    <submittedName>
        <fullName evidence="3">NAD(P)-dependent dehydrogenase, short-chain alcohol dehydrogenase family</fullName>
    </submittedName>
</protein>
<keyword evidence="4" id="KW-1185">Reference proteome</keyword>
<dbReference type="EMBL" id="FUWJ01000002">
    <property type="protein sequence ID" value="SJZ77692.1"/>
    <property type="molecule type" value="Genomic_DNA"/>
</dbReference>
<dbReference type="OrthoDB" id="7375193at2"/>
<dbReference type="RefSeq" id="WP_085933962.1">
    <property type="nucleotide sequence ID" value="NZ_FUWJ01000002.1"/>
</dbReference>
<evidence type="ECO:0000313" key="3">
    <source>
        <dbReference type="EMBL" id="SJZ77692.1"/>
    </source>
</evidence>
<dbReference type="InterPro" id="IPR020904">
    <property type="entry name" value="Sc_DH/Rdtase_CS"/>
</dbReference>
<evidence type="ECO:0000256" key="2">
    <source>
        <dbReference type="ARBA" id="ARBA00023002"/>
    </source>
</evidence>
<organism evidence="3 4">
    <name type="scientific">Enhydrobacter aerosaccus</name>
    <dbReference type="NCBI Taxonomy" id="225324"/>
    <lineage>
        <taxon>Bacteria</taxon>
        <taxon>Pseudomonadati</taxon>
        <taxon>Pseudomonadota</taxon>
        <taxon>Alphaproteobacteria</taxon>
        <taxon>Hyphomicrobiales</taxon>
        <taxon>Enhydrobacter</taxon>
    </lineage>
</organism>
<dbReference type="PROSITE" id="PS00061">
    <property type="entry name" value="ADH_SHORT"/>
    <property type="match status" value="1"/>
</dbReference>
<dbReference type="STRING" id="225324.SAMN02745126_02253"/>
<dbReference type="InterPro" id="IPR036291">
    <property type="entry name" value="NAD(P)-bd_dom_sf"/>
</dbReference>
<dbReference type="FunFam" id="3.40.50.720:FF:000084">
    <property type="entry name" value="Short-chain dehydrogenase reductase"/>
    <property type="match status" value="1"/>
</dbReference>
<dbReference type="PANTHER" id="PTHR24321">
    <property type="entry name" value="DEHYDROGENASES, SHORT CHAIN"/>
    <property type="match status" value="1"/>
</dbReference>
<dbReference type="Gene3D" id="3.40.50.720">
    <property type="entry name" value="NAD(P)-binding Rossmann-like Domain"/>
    <property type="match status" value="1"/>
</dbReference>